<dbReference type="Proteomes" id="UP000072421">
    <property type="component" value="Chromosome"/>
</dbReference>
<dbReference type="AlphaFoldDB" id="A0A127PCX8"/>
<dbReference type="EMBL" id="CP013232">
    <property type="protein sequence ID" value="AMO95676.1"/>
    <property type="molecule type" value="Genomic_DNA"/>
</dbReference>
<proteinExistence type="predicted"/>
<name>A0A127PCX8_9BURK</name>
<evidence type="ECO:0000313" key="1">
    <source>
        <dbReference type="EMBL" id="AMO95676.1"/>
    </source>
</evidence>
<evidence type="ECO:0000313" key="2">
    <source>
        <dbReference type="Proteomes" id="UP000072421"/>
    </source>
</evidence>
<reference evidence="1 2" key="1">
    <citation type="submission" date="2015-11" db="EMBL/GenBank/DDBJ databases">
        <title>Exploring the genomic traits of fungus-feeding bacterial genus Collimonas.</title>
        <authorList>
            <person name="Song C."/>
            <person name="Schmidt R."/>
            <person name="de Jager V."/>
            <person name="Krzyzanowska D."/>
            <person name="Jongedijk E."/>
            <person name="Cankar K."/>
            <person name="Beekwilder J."/>
            <person name="van Veen A."/>
            <person name="de Boer W."/>
            <person name="van Veen J.A."/>
            <person name="Garbeva P."/>
        </authorList>
    </citation>
    <scope>NUCLEOTIDE SEQUENCE [LARGE SCALE GENOMIC DNA]</scope>
    <source>
        <strain evidence="1 2">Ter6</strain>
    </source>
</reference>
<accession>A0A127PCX8</accession>
<sequence>MAKLSVATGIMHQSISLRYSFVGIFAWKHIKCHSAIAAKT</sequence>
<gene>
    <name evidence="1" type="ORF">CFter6_3022</name>
</gene>
<protein>
    <submittedName>
        <fullName evidence="1">Uncharacterized protein</fullName>
    </submittedName>
</protein>
<organism evidence="1">
    <name type="scientific">Collimonas fungivorans</name>
    <dbReference type="NCBI Taxonomy" id="158899"/>
    <lineage>
        <taxon>Bacteria</taxon>
        <taxon>Pseudomonadati</taxon>
        <taxon>Pseudomonadota</taxon>
        <taxon>Betaproteobacteria</taxon>
        <taxon>Burkholderiales</taxon>
        <taxon>Oxalobacteraceae</taxon>
        <taxon>Collimonas</taxon>
    </lineage>
</organism>